<reference evidence="6 7" key="1">
    <citation type="submission" date="2021-08" db="EMBL/GenBank/DDBJ databases">
        <title>Draft Genome Sequence of Phanerochaete sordida strain YK-624.</title>
        <authorList>
            <person name="Mori T."/>
            <person name="Dohra H."/>
            <person name="Suzuki T."/>
            <person name="Kawagishi H."/>
            <person name="Hirai H."/>
        </authorList>
    </citation>
    <scope>NUCLEOTIDE SEQUENCE [LARGE SCALE GENOMIC DNA]</scope>
    <source>
        <strain evidence="6 7">YK-624</strain>
    </source>
</reference>
<evidence type="ECO:0000313" key="7">
    <source>
        <dbReference type="Proteomes" id="UP000703269"/>
    </source>
</evidence>
<feature type="domain" description="MYND-type" evidence="5">
    <location>
        <begin position="1017"/>
        <end position="1057"/>
    </location>
</feature>
<keyword evidence="2 4" id="KW-0863">Zinc-finger</keyword>
<dbReference type="GO" id="GO:0008270">
    <property type="term" value="F:zinc ion binding"/>
    <property type="evidence" value="ECO:0007669"/>
    <property type="project" value="UniProtKB-KW"/>
</dbReference>
<keyword evidence="3" id="KW-0862">Zinc</keyword>
<sequence length="1060" mass="115169">MVSWHASEYSKVLDIGTMFTLSELRRHWTLYAGTKTFASERKAHFNKQFRDAVKKTSKSASHVSDAMIYRSAGPCTLKAMNSSYAASTSFWATGTTFTSQHDVGTATEVNPTFAYSFGGEGFSVHQDTHPLAAFHLARVFSVVDTSAPPTLEQIYADVRTQFRAWCDTFYTYLQGSASRLTIRFIVADALALCEALQLQAARADPSIFPRVSPWRASLMVLDGQSYSAGSAPLSFDVIHTSSLVDSLGVLNIVVATRPLLKPTPSATLYTESLLASGEDPVTSFADSLCGEMSTMSLLFDLTPTSYLSGYNTQSNTHELMGFRIRNDGLQYQERVTWKIPSQLSPTPTQVTALSFDPSDFAALVLEIYRKMFAHEDIAAFLQKAPTPISLQALERIHNSRRGFVVLMRSLVPRVAVAWTEVCALFERMVANDSTLLLGRSRYQDLVLQLHLAGLWSVEPLAPNSSLRFADKTRGPFRDWSNIPHVVCVVFVVPRARFQPLEDTGAPVNPPLAAEFGTDELSSYFCSFEPAFGTLAIEGAGEHARAIITEDPRGKAGGGDVVVSVCVPAWILVAPNMATMVRVVLLSTPSSSVLNSKLGMRMIVYDAPLADKTLVHVLRERPTVPGGARALIPQMPSIEAPSASSAVAIGVEGERIDKMTRRTEIDDPAAKAALASKETPVVVHQAGASGVKLSIGTSSHEMLSFPFPVDAAHAKLRVARKSAWIEVVAAPCLLSRQDAPMDIRFPLTVRAVSPVPWAIHRVNLDRLPAIRTENARVEQIDWINTQASLAFSDRELQARASHSLDVLGEIKDSIFTILVSAAGLQGPKSVVFEIVKAPGDIDTVLFVDKLRLDVSAHSVVADAYVLSLHTSFSAEIQHLLPSLTRRFQIDIAPAEHSAWKCLLPSLAERCRTWGHAQDCVYTAPSARIPLSTKSDEDPLCGCGRGKVGDSFRATAEWAPFEPYVTRIALSPLFAVSYLESVGAKLEGLAGLAARATTQAQGQRSAGAATSAQADAVLCGACGSSIVEERPMICSRCKKVAYCSRDCQSKDWKAHKRSCKAV</sequence>
<dbReference type="PANTHER" id="PTHR10237:SF14">
    <property type="entry name" value="MYND-TYPE DOMAIN-CONTAINING PROTEIN"/>
    <property type="match status" value="1"/>
</dbReference>
<gene>
    <name evidence="6" type="ORF">PsYK624_011590</name>
</gene>
<dbReference type="GO" id="GO:0005634">
    <property type="term" value="C:nucleus"/>
    <property type="evidence" value="ECO:0007669"/>
    <property type="project" value="TreeGrafter"/>
</dbReference>
<accession>A0A9P3FYY1</accession>
<keyword evidence="1" id="KW-0479">Metal-binding</keyword>
<evidence type="ECO:0000256" key="4">
    <source>
        <dbReference type="PROSITE-ProRule" id="PRU00134"/>
    </source>
</evidence>
<evidence type="ECO:0000256" key="3">
    <source>
        <dbReference type="ARBA" id="ARBA00022833"/>
    </source>
</evidence>
<dbReference type="PROSITE" id="PS01360">
    <property type="entry name" value="ZF_MYND_1"/>
    <property type="match status" value="1"/>
</dbReference>
<dbReference type="PANTHER" id="PTHR10237">
    <property type="entry name" value="DEFORMED EPIDERMAL AUTOREGULATORY FACTOR 1 HOMOLOG SUPPRESSIN"/>
    <property type="match status" value="1"/>
</dbReference>
<evidence type="ECO:0000256" key="1">
    <source>
        <dbReference type="ARBA" id="ARBA00022723"/>
    </source>
</evidence>
<dbReference type="OrthoDB" id="432970at2759"/>
<comment type="caution">
    <text evidence="6">The sequence shown here is derived from an EMBL/GenBank/DDBJ whole genome shotgun (WGS) entry which is preliminary data.</text>
</comment>
<protein>
    <submittedName>
        <fullName evidence="6">Zinc finger MYND domain-containing protein</fullName>
    </submittedName>
</protein>
<dbReference type="AlphaFoldDB" id="A0A9P3FYY1"/>
<keyword evidence="7" id="KW-1185">Reference proteome</keyword>
<evidence type="ECO:0000313" key="6">
    <source>
        <dbReference type="EMBL" id="GJE85082.1"/>
    </source>
</evidence>
<dbReference type="EMBL" id="BPQB01000002">
    <property type="protein sequence ID" value="GJE85082.1"/>
    <property type="molecule type" value="Genomic_DNA"/>
</dbReference>
<organism evidence="6 7">
    <name type="scientific">Phanerochaete sordida</name>
    <dbReference type="NCBI Taxonomy" id="48140"/>
    <lineage>
        <taxon>Eukaryota</taxon>
        <taxon>Fungi</taxon>
        <taxon>Dikarya</taxon>
        <taxon>Basidiomycota</taxon>
        <taxon>Agaricomycotina</taxon>
        <taxon>Agaricomycetes</taxon>
        <taxon>Polyporales</taxon>
        <taxon>Phanerochaetaceae</taxon>
        <taxon>Phanerochaete</taxon>
    </lineage>
</organism>
<name>A0A9P3FYY1_9APHY</name>
<dbReference type="PROSITE" id="PS50865">
    <property type="entry name" value="ZF_MYND_2"/>
    <property type="match status" value="1"/>
</dbReference>
<dbReference type="GO" id="GO:0000981">
    <property type="term" value="F:DNA-binding transcription factor activity, RNA polymerase II-specific"/>
    <property type="evidence" value="ECO:0007669"/>
    <property type="project" value="TreeGrafter"/>
</dbReference>
<proteinExistence type="predicted"/>
<evidence type="ECO:0000256" key="2">
    <source>
        <dbReference type="ARBA" id="ARBA00022771"/>
    </source>
</evidence>
<dbReference type="Gene3D" id="6.10.140.2220">
    <property type="match status" value="1"/>
</dbReference>
<dbReference type="Proteomes" id="UP000703269">
    <property type="component" value="Unassembled WGS sequence"/>
</dbReference>
<dbReference type="SUPFAM" id="SSF144232">
    <property type="entry name" value="HIT/MYND zinc finger-like"/>
    <property type="match status" value="1"/>
</dbReference>
<dbReference type="Pfam" id="PF01753">
    <property type="entry name" value="zf-MYND"/>
    <property type="match status" value="1"/>
</dbReference>
<dbReference type="InterPro" id="IPR002893">
    <property type="entry name" value="Znf_MYND"/>
</dbReference>
<evidence type="ECO:0000259" key="5">
    <source>
        <dbReference type="PROSITE" id="PS50865"/>
    </source>
</evidence>
<dbReference type="InterPro" id="IPR024119">
    <property type="entry name" value="TF_DEAF-1"/>
</dbReference>